<sequence>MSEFERPDTKAKIGEIKPDWVAAWEATCEQLRAELRGTQLADMRKRLGITQNQLAKRMGVSQAHVSQIEHGQISGLDTLRTYVIALGGTLDIVAVFGDHIVQMA</sequence>
<accession>A0ABV8GFE5</accession>
<dbReference type="CDD" id="cd00093">
    <property type="entry name" value="HTH_XRE"/>
    <property type="match status" value="1"/>
</dbReference>
<dbReference type="Proteomes" id="UP001595851">
    <property type="component" value="Unassembled WGS sequence"/>
</dbReference>
<comment type="caution">
    <text evidence="2">The sequence shown here is derived from an EMBL/GenBank/DDBJ whole genome shotgun (WGS) entry which is preliminary data.</text>
</comment>
<gene>
    <name evidence="2" type="ORF">ACFOY2_35815</name>
</gene>
<dbReference type="EMBL" id="JBHSBI010000022">
    <property type="protein sequence ID" value="MFC4012646.1"/>
    <property type="molecule type" value="Genomic_DNA"/>
</dbReference>
<dbReference type="Pfam" id="PF01381">
    <property type="entry name" value="HTH_3"/>
    <property type="match status" value="1"/>
</dbReference>
<dbReference type="RefSeq" id="WP_379532544.1">
    <property type="nucleotide sequence ID" value="NZ_JBHSBI010000022.1"/>
</dbReference>
<keyword evidence="3" id="KW-1185">Reference proteome</keyword>
<proteinExistence type="predicted"/>
<dbReference type="InterPro" id="IPR001387">
    <property type="entry name" value="Cro/C1-type_HTH"/>
</dbReference>
<dbReference type="PROSITE" id="PS50943">
    <property type="entry name" value="HTH_CROC1"/>
    <property type="match status" value="1"/>
</dbReference>
<dbReference type="InterPro" id="IPR010982">
    <property type="entry name" value="Lambda_DNA-bd_dom_sf"/>
</dbReference>
<evidence type="ECO:0000259" key="1">
    <source>
        <dbReference type="PROSITE" id="PS50943"/>
    </source>
</evidence>
<organism evidence="2 3">
    <name type="scientific">Nonomuraea purpurea</name>
    <dbReference type="NCBI Taxonomy" id="1849276"/>
    <lineage>
        <taxon>Bacteria</taxon>
        <taxon>Bacillati</taxon>
        <taxon>Actinomycetota</taxon>
        <taxon>Actinomycetes</taxon>
        <taxon>Streptosporangiales</taxon>
        <taxon>Streptosporangiaceae</taxon>
        <taxon>Nonomuraea</taxon>
    </lineage>
</organism>
<name>A0ABV8GFE5_9ACTN</name>
<dbReference type="SUPFAM" id="SSF47413">
    <property type="entry name" value="lambda repressor-like DNA-binding domains"/>
    <property type="match status" value="1"/>
</dbReference>
<protein>
    <submittedName>
        <fullName evidence="2">Helix-turn-helix domain-containing protein</fullName>
    </submittedName>
</protein>
<feature type="domain" description="HTH cro/C1-type" evidence="1">
    <location>
        <begin position="40"/>
        <end position="93"/>
    </location>
</feature>
<evidence type="ECO:0000313" key="2">
    <source>
        <dbReference type="EMBL" id="MFC4012646.1"/>
    </source>
</evidence>
<dbReference type="Gene3D" id="1.10.260.40">
    <property type="entry name" value="lambda repressor-like DNA-binding domains"/>
    <property type="match status" value="1"/>
</dbReference>
<evidence type="ECO:0000313" key="3">
    <source>
        <dbReference type="Proteomes" id="UP001595851"/>
    </source>
</evidence>
<reference evidence="3" key="1">
    <citation type="journal article" date="2019" name="Int. J. Syst. Evol. Microbiol.">
        <title>The Global Catalogue of Microorganisms (GCM) 10K type strain sequencing project: providing services to taxonomists for standard genome sequencing and annotation.</title>
        <authorList>
            <consortium name="The Broad Institute Genomics Platform"/>
            <consortium name="The Broad Institute Genome Sequencing Center for Infectious Disease"/>
            <person name="Wu L."/>
            <person name="Ma J."/>
        </authorList>
    </citation>
    <scope>NUCLEOTIDE SEQUENCE [LARGE SCALE GENOMIC DNA]</scope>
    <source>
        <strain evidence="3">TBRC 1276</strain>
    </source>
</reference>
<dbReference type="SMART" id="SM00530">
    <property type="entry name" value="HTH_XRE"/>
    <property type="match status" value="1"/>
</dbReference>